<organism evidence="4 5">
    <name type="scientific">Nocardia yunnanensis</name>
    <dbReference type="NCBI Taxonomy" id="2382165"/>
    <lineage>
        <taxon>Bacteria</taxon>
        <taxon>Bacillati</taxon>
        <taxon>Actinomycetota</taxon>
        <taxon>Actinomycetes</taxon>
        <taxon>Mycobacteriales</taxon>
        <taxon>Nocardiaceae</taxon>
        <taxon>Nocardia</taxon>
    </lineage>
</organism>
<evidence type="ECO:0000256" key="1">
    <source>
        <dbReference type="ARBA" id="ARBA00006484"/>
    </source>
</evidence>
<protein>
    <submittedName>
        <fullName evidence="4">SDR family oxidoreductase</fullName>
    </submittedName>
</protein>
<evidence type="ECO:0000313" key="4">
    <source>
        <dbReference type="EMBL" id="AYF72949.1"/>
    </source>
</evidence>
<dbReference type="PANTHER" id="PTHR44196">
    <property type="entry name" value="DEHYDROGENASE/REDUCTASE SDR FAMILY MEMBER 7B"/>
    <property type="match status" value="1"/>
</dbReference>
<dbReference type="SUPFAM" id="SSF51735">
    <property type="entry name" value="NAD(P)-binding Rossmann-fold domains"/>
    <property type="match status" value="1"/>
</dbReference>
<comment type="similarity">
    <text evidence="1 3">Belongs to the short-chain dehydrogenases/reductases (SDR) family.</text>
</comment>
<proteinExistence type="inferred from homology"/>
<dbReference type="PRINTS" id="PR00080">
    <property type="entry name" value="SDRFAMILY"/>
</dbReference>
<evidence type="ECO:0000256" key="2">
    <source>
        <dbReference type="ARBA" id="ARBA00023002"/>
    </source>
</evidence>
<dbReference type="OrthoDB" id="335726at2"/>
<dbReference type="PROSITE" id="PS00061">
    <property type="entry name" value="ADH_SHORT"/>
    <property type="match status" value="1"/>
</dbReference>
<dbReference type="NCBIfam" id="NF005881">
    <property type="entry name" value="PRK07832.1"/>
    <property type="match status" value="1"/>
</dbReference>
<dbReference type="InterPro" id="IPR036291">
    <property type="entry name" value="NAD(P)-bd_dom_sf"/>
</dbReference>
<name>A0A386Z8Z2_9NOCA</name>
<evidence type="ECO:0000256" key="3">
    <source>
        <dbReference type="RuleBase" id="RU000363"/>
    </source>
</evidence>
<dbReference type="Pfam" id="PF00106">
    <property type="entry name" value="adh_short"/>
    <property type="match status" value="1"/>
</dbReference>
<dbReference type="CDD" id="cd05233">
    <property type="entry name" value="SDR_c"/>
    <property type="match status" value="1"/>
</dbReference>
<evidence type="ECO:0000313" key="5">
    <source>
        <dbReference type="Proteomes" id="UP000267164"/>
    </source>
</evidence>
<accession>A0A386Z8Z2</accession>
<dbReference type="PANTHER" id="PTHR44196:SF1">
    <property type="entry name" value="DEHYDROGENASE_REDUCTASE SDR FAMILY MEMBER 7B"/>
    <property type="match status" value="1"/>
</dbReference>
<keyword evidence="5" id="KW-1185">Reference proteome</keyword>
<dbReference type="Gene3D" id="3.40.50.720">
    <property type="entry name" value="NAD(P)-binding Rossmann-like Domain"/>
    <property type="match status" value="1"/>
</dbReference>
<dbReference type="InterPro" id="IPR002347">
    <property type="entry name" value="SDR_fam"/>
</dbReference>
<dbReference type="GO" id="GO:0016491">
    <property type="term" value="F:oxidoreductase activity"/>
    <property type="evidence" value="ECO:0007669"/>
    <property type="project" value="UniProtKB-KW"/>
</dbReference>
<reference evidence="4 5" key="1">
    <citation type="submission" date="2018-09" db="EMBL/GenBank/DDBJ databases">
        <title>Nocardia yunnanensis sp. nov., an actinomycete isolated from a soil sample.</title>
        <authorList>
            <person name="Zhang J."/>
        </authorList>
    </citation>
    <scope>NUCLEOTIDE SEQUENCE [LARGE SCALE GENOMIC DNA]</scope>
    <source>
        <strain evidence="4 5">CFHS0054</strain>
    </source>
</reference>
<dbReference type="PRINTS" id="PR00081">
    <property type="entry name" value="GDHRDH"/>
</dbReference>
<dbReference type="EMBL" id="CP032568">
    <property type="protein sequence ID" value="AYF72949.1"/>
    <property type="molecule type" value="Genomic_DNA"/>
</dbReference>
<dbReference type="KEGG" id="nyu:D7D52_02665"/>
<dbReference type="RefSeq" id="WP_120734892.1">
    <property type="nucleotide sequence ID" value="NZ_CP032568.1"/>
</dbReference>
<dbReference type="Proteomes" id="UP000267164">
    <property type="component" value="Chromosome"/>
</dbReference>
<dbReference type="InterPro" id="IPR020904">
    <property type="entry name" value="Sc_DH/Rdtase_CS"/>
</dbReference>
<keyword evidence="2" id="KW-0560">Oxidoreductase</keyword>
<dbReference type="FunFam" id="3.40.50.720:FF:000084">
    <property type="entry name" value="Short-chain dehydrogenase reductase"/>
    <property type="match status" value="1"/>
</dbReference>
<dbReference type="AlphaFoldDB" id="A0A386Z8Z2"/>
<sequence length="323" mass="34992">MRVRSLSGKKTLITGAASGIGRATALAAARKGARLVLTDVNSDGLAATVETIRSGGGLVEVAAALDISDYDAVTAFAEQVHDQLGALDVVMNIAGVSTWGTVENLEHRHWKRLIDVNLMGPIHVIENFVPPMIHAKRGGALVNVSSAAGLLAFPWHAAYSASKYGLRGVSDVLRFDLERNGITVHLVVPGAVDTPLVQTVDIVGVDRDDPRIQAWIKRFRRHAKSPDEVAETILKGVEKGTYLIHTQFDIRFGYWWARKFAWPYEFVMRRANDLFTTFLPRPPAESSETPAVEAANLSVDSADEPAVTAIETPAEKAGAHTPE</sequence>
<gene>
    <name evidence="4" type="ORF">D7D52_02665</name>
</gene>
<dbReference type="GO" id="GO:0016020">
    <property type="term" value="C:membrane"/>
    <property type="evidence" value="ECO:0007669"/>
    <property type="project" value="TreeGrafter"/>
</dbReference>